<proteinExistence type="predicted"/>
<dbReference type="Proteomes" id="UP001172155">
    <property type="component" value="Unassembled WGS sequence"/>
</dbReference>
<accession>A0AA40K9K1</accession>
<reference evidence="2" key="1">
    <citation type="submission" date="2023-06" db="EMBL/GenBank/DDBJ databases">
        <title>Genome-scale phylogeny and comparative genomics of the fungal order Sordariales.</title>
        <authorList>
            <consortium name="Lawrence Berkeley National Laboratory"/>
            <person name="Hensen N."/>
            <person name="Bonometti L."/>
            <person name="Westerberg I."/>
            <person name="Brannstrom I.O."/>
            <person name="Guillou S."/>
            <person name="Cros-Aarteil S."/>
            <person name="Calhoun S."/>
            <person name="Haridas S."/>
            <person name="Kuo A."/>
            <person name="Mondo S."/>
            <person name="Pangilinan J."/>
            <person name="Riley R."/>
            <person name="LaButti K."/>
            <person name="Andreopoulos B."/>
            <person name="Lipzen A."/>
            <person name="Chen C."/>
            <person name="Yanf M."/>
            <person name="Daum C."/>
            <person name="Ng V."/>
            <person name="Clum A."/>
            <person name="Steindorff A."/>
            <person name="Ohm R."/>
            <person name="Martin F."/>
            <person name="Silar P."/>
            <person name="Natvig D."/>
            <person name="Lalanne C."/>
            <person name="Gautier V."/>
            <person name="Ament-velasquez S.L."/>
            <person name="Kruys A."/>
            <person name="Hutchinson M.I."/>
            <person name="Powell A.J."/>
            <person name="Barry K."/>
            <person name="Miller A.N."/>
            <person name="Grigoriev I.V."/>
            <person name="Debuchy R."/>
            <person name="Gladieux P."/>
            <person name="Thoren M.H."/>
            <person name="Johannesson H."/>
        </authorList>
    </citation>
    <scope>NUCLEOTIDE SEQUENCE</scope>
    <source>
        <strain evidence="2">SMH3187-1</strain>
    </source>
</reference>
<gene>
    <name evidence="2" type="ORF">B0T18DRAFT_61993</name>
</gene>
<name>A0AA40K9K1_9PEZI</name>
<sequence>METSASPNKFPLHLPGATFVALQSRRRTGIILIPMTAARSAWSEKRQRLRRSPRPEGESKARRAKNIASWNPIFREGVAESSERHHGCFPCSPWRSVRLSGRRRAPSSAMVPWRGSRRCGWPSRAPSNRPQ</sequence>
<feature type="region of interest" description="Disordered" evidence="1">
    <location>
        <begin position="99"/>
        <end position="131"/>
    </location>
</feature>
<evidence type="ECO:0000256" key="1">
    <source>
        <dbReference type="SAM" id="MobiDB-lite"/>
    </source>
</evidence>
<organism evidence="2 3">
    <name type="scientific">Schizothecium vesticola</name>
    <dbReference type="NCBI Taxonomy" id="314040"/>
    <lineage>
        <taxon>Eukaryota</taxon>
        <taxon>Fungi</taxon>
        <taxon>Dikarya</taxon>
        <taxon>Ascomycota</taxon>
        <taxon>Pezizomycotina</taxon>
        <taxon>Sordariomycetes</taxon>
        <taxon>Sordariomycetidae</taxon>
        <taxon>Sordariales</taxon>
        <taxon>Schizotheciaceae</taxon>
        <taxon>Schizothecium</taxon>
    </lineage>
</organism>
<protein>
    <submittedName>
        <fullName evidence="2">Uncharacterized protein</fullName>
    </submittedName>
</protein>
<comment type="caution">
    <text evidence="2">The sequence shown here is derived from an EMBL/GenBank/DDBJ whole genome shotgun (WGS) entry which is preliminary data.</text>
</comment>
<feature type="region of interest" description="Disordered" evidence="1">
    <location>
        <begin position="42"/>
        <end position="65"/>
    </location>
</feature>
<keyword evidence="3" id="KW-1185">Reference proteome</keyword>
<evidence type="ECO:0000313" key="2">
    <source>
        <dbReference type="EMBL" id="KAK0751063.1"/>
    </source>
</evidence>
<dbReference type="AlphaFoldDB" id="A0AA40K9K1"/>
<evidence type="ECO:0000313" key="3">
    <source>
        <dbReference type="Proteomes" id="UP001172155"/>
    </source>
</evidence>
<dbReference type="EMBL" id="JAUKUD010000002">
    <property type="protein sequence ID" value="KAK0751063.1"/>
    <property type="molecule type" value="Genomic_DNA"/>
</dbReference>